<organism evidence="2 3">
    <name type="scientific">Thalassospira alkalitolerans</name>
    <dbReference type="NCBI Taxonomy" id="1293890"/>
    <lineage>
        <taxon>Bacteria</taxon>
        <taxon>Pseudomonadati</taxon>
        <taxon>Pseudomonadota</taxon>
        <taxon>Alphaproteobacteria</taxon>
        <taxon>Rhodospirillales</taxon>
        <taxon>Thalassospiraceae</taxon>
        <taxon>Thalassospira</taxon>
    </lineage>
</organism>
<dbReference type="RefSeq" id="WP_211274786.1">
    <property type="nucleotide sequence ID" value="NZ_JFKB01000005.1"/>
</dbReference>
<dbReference type="Proteomes" id="UP000193396">
    <property type="component" value="Unassembled WGS sequence"/>
</dbReference>
<name>A0A1Y2LC43_9PROT</name>
<protein>
    <submittedName>
        <fullName evidence="2">Uncharacterized protein</fullName>
    </submittedName>
</protein>
<dbReference type="AlphaFoldDB" id="A0A1Y2LC43"/>
<evidence type="ECO:0000313" key="3">
    <source>
        <dbReference type="Proteomes" id="UP000193396"/>
    </source>
</evidence>
<keyword evidence="1" id="KW-0732">Signal</keyword>
<dbReference type="STRING" id="1293890.TALK_08635"/>
<keyword evidence="3" id="KW-1185">Reference proteome</keyword>
<comment type="caution">
    <text evidence="2">The sequence shown here is derived from an EMBL/GenBank/DDBJ whole genome shotgun (WGS) entry which is preliminary data.</text>
</comment>
<gene>
    <name evidence="2" type="ORF">TALK_08635</name>
</gene>
<feature type="signal peptide" evidence="1">
    <location>
        <begin position="1"/>
        <end position="27"/>
    </location>
</feature>
<sequence>MKSKPMVNVIFAIVMLAGGAFNSFAQAGEADAVGVSVTRDSQNTYRFSVMVAHDDSGWDHYADAWQVIGREGAILGQRILAHPHENEQPFTRSLSGVEIPSNIESVTIRARDLVHGFGGAEMVVRLPGVVGDTVKQQ</sequence>
<feature type="chain" id="PRO_5012914910" evidence="1">
    <location>
        <begin position="28"/>
        <end position="137"/>
    </location>
</feature>
<evidence type="ECO:0000313" key="2">
    <source>
        <dbReference type="EMBL" id="OSQ48334.1"/>
    </source>
</evidence>
<evidence type="ECO:0000256" key="1">
    <source>
        <dbReference type="SAM" id="SignalP"/>
    </source>
</evidence>
<dbReference type="EMBL" id="JFKB01000005">
    <property type="protein sequence ID" value="OSQ48334.1"/>
    <property type="molecule type" value="Genomic_DNA"/>
</dbReference>
<accession>A0A1Y2LC43</accession>
<proteinExistence type="predicted"/>
<reference evidence="2 3" key="1">
    <citation type="submission" date="2014-03" db="EMBL/GenBank/DDBJ databases">
        <title>The draft genome sequence of Thalassospira alkalitolerans JCM 18968.</title>
        <authorList>
            <person name="Lai Q."/>
            <person name="Shao Z."/>
        </authorList>
    </citation>
    <scope>NUCLEOTIDE SEQUENCE [LARGE SCALE GENOMIC DNA]</scope>
    <source>
        <strain evidence="2 3">JCM 18968</strain>
    </source>
</reference>